<dbReference type="InterPro" id="IPR015943">
    <property type="entry name" value="WD40/YVTN_repeat-like_dom_sf"/>
</dbReference>
<dbReference type="Proteomes" id="UP000422736">
    <property type="component" value="Chromosome 7"/>
</dbReference>
<protein>
    <submittedName>
        <fullName evidence="7">Ribosomal RNA-processing protein 9</fullName>
    </submittedName>
</protein>
<dbReference type="Pfam" id="PF00400">
    <property type="entry name" value="WD40"/>
    <property type="match status" value="4"/>
</dbReference>
<keyword evidence="2 5" id="KW-0853">WD repeat</keyword>
<evidence type="ECO:0000313" key="7">
    <source>
        <dbReference type="EMBL" id="QGN18270.1"/>
    </source>
</evidence>
<feature type="region of interest" description="Disordered" evidence="6">
    <location>
        <begin position="390"/>
        <end position="420"/>
    </location>
</feature>
<evidence type="ECO:0000256" key="6">
    <source>
        <dbReference type="SAM" id="MobiDB-lite"/>
    </source>
</evidence>
<sequence length="598" mass="67332">MSIEYRKRQRPTEIIESTMAKSSAIENSKKRKRDVVEEVDEEITDPSSEEGESEDVSNDEADEVEENLESDEEFEGENPADKRRRLAKQYLENLKAEAKDIGEALSSETDKQNGSTVIDDYNNFDARDLDRDIIASRLKQDVAEQQGRVYRWVSKKLLINESKCTFTRVGENNLTGLSCYQPPVNKFSHNETQNKSKGKIFAYTVSKDLQLTKYDVTDFNARPKKVKYVKGGKKYIPEGKFEFENVTEGHYDEILTVAASPDGKYVVTGGRDRKLIIWSTESLAPVKVIPTKDRRGEILALAFKKNSDQLFAACADYKIRTYAVNQFSQLEILYGHQDLVIDISALNMERCVTVGSRDRTAMLWKIADESRLTFRGGDDPERLRKKWLKNQEAESENNADAAQGDINLSNGSEKKEKPPQFYGEGSIDCISMIDDSHFVTGSDNGNICLWSIAKKKPLFTERVAHGIVPLTADTAISGEKNEEVRAAQLQDGTIAQPYWITSIYAVPYSDIFISGSWNGALKVWKISDNLRSFELLGELPNCKGVVTKIQSVESGKTGRETFRILASVSKEHRLGRWINKVPGARNGIFSAVIEQTGF</sequence>
<feature type="compositionally biased region" description="Basic and acidic residues" evidence="6">
    <location>
        <begin position="1"/>
        <end position="13"/>
    </location>
</feature>
<evidence type="ECO:0000256" key="2">
    <source>
        <dbReference type="ARBA" id="ARBA00022574"/>
    </source>
</evidence>
<dbReference type="InterPro" id="IPR001680">
    <property type="entry name" value="WD40_rpt"/>
</dbReference>
<dbReference type="PROSITE" id="PS50294">
    <property type="entry name" value="WD_REPEATS_REGION"/>
    <property type="match status" value="1"/>
</dbReference>
<comment type="subcellular location">
    <subcellularLocation>
        <location evidence="1">Nucleus</location>
    </subcellularLocation>
</comment>
<evidence type="ECO:0000256" key="1">
    <source>
        <dbReference type="ARBA" id="ARBA00004123"/>
    </source>
</evidence>
<accession>A0ABX6F102</accession>
<dbReference type="PROSITE" id="PS50082">
    <property type="entry name" value="WD_REPEATS_2"/>
    <property type="match status" value="2"/>
</dbReference>
<dbReference type="PANTHER" id="PTHR19865:SF0">
    <property type="entry name" value="U3 SMALL NUCLEOLAR RNA-INTERACTING PROTEIN 2"/>
    <property type="match status" value="1"/>
</dbReference>
<feature type="compositionally biased region" description="Acidic residues" evidence="6">
    <location>
        <begin position="37"/>
        <end position="78"/>
    </location>
</feature>
<gene>
    <name evidence="7" type="primary">RRP9</name>
    <name evidence="7" type="ORF">FIM1_4596</name>
</gene>
<keyword evidence="3" id="KW-0677">Repeat</keyword>
<feature type="repeat" description="WD" evidence="5">
    <location>
        <begin position="247"/>
        <end position="288"/>
    </location>
</feature>
<feature type="repeat" description="WD" evidence="5">
    <location>
        <begin position="333"/>
        <end position="374"/>
    </location>
</feature>
<dbReference type="InterPro" id="IPR039241">
    <property type="entry name" value="Rrp9-like"/>
</dbReference>
<organism evidence="7 8">
    <name type="scientific">Kluyveromyces marxianus</name>
    <name type="common">Yeast</name>
    <name type="synonym">Candida kefyr</name>
    <dbReference type="NCBI Taxonomy" id="4911"/>
    <lineage>
        <taxon>Eukaryota</taxon>
        <taxon>Fungi</taxon>
        <taxon>Dikarya</taxon>
        <taxon>Ascomycota</taxon>
        <taxon>Saccharomycotina</taxon>
        <taxon>Saccharomycetes</taxon>
        <taxon>Saccharomycetales</taxon>
        <taxon>Saccharomycetaceae</taxon>
        <taxon>Kluyveromyces</taxon>
    </lineage>
</organism>
<name>A0ABX6F102_KLUMA</name>
<feature type="compositionally biased region" description="Polar residues" evidence="6">
    <location>
        <begin position="396"/>
        <end position="411"/>
    </location>
</feature>
<dbReference type="EMBL" id="CP015061">
    <property type="protein sequence ID" value="QGN18270.1"/>
    <property type="molecule type" value="Genomic_DNA"/>
</dbReference>
<dbReference type="InterPro" id="IPR036322">
    <property type="entry name" value="WD40_repeat_dom_sf"/>
</dbReference>
<dbReference type="SMART" id="SM00320">
    <property type="entry name" value="WD40"/>
    <property type="match status" value="5"/>
</dbReference>
<keyword evidence="8" id="KW-1185">Reference proteome</keyword>
<dbReference type="SUPFAM" id="SSF50978">
    <property type="entry name" value="WD40 repeat-like"/>
    <property type="match status" value="1"/>
</dbReference>
<proteinExistence type="predicted"/>
<evidence type="ECO:0000256" key="5">
    <source>
        <dbReference type="PROSITE-ProRule" id="PRU00221"/>
    </source>
</evidence>
<feature type="region of interest" description="Disordered" evidence="6">
    <location>
        <begin position="1"/>
        <end position="83"/>
    </location>
</feature>
<evidence type="ECO:0000256" key="4">
    <source>
        <dbReference type="ARBA" id="ARBA00023242"/>
    </source>
</evidence>
<dbReference type="Gene3D" id="2.130.10.10">
    <property type="entry name" value="YVTN repeat-like/Quinoprotein amine dehydrogenase"/>
    <property type="match status" value="1"/>
</dbReference>
<reference evidence="7 8" key="1">
    <citation type="submission" date="2016-03" db="EMBL/GenBank/DDBJ databases">
        <title>How can Kluyveromyces marxianus grow so fast - potential evolutionary course in Saccharomyces Complex revealed by comparative genomics.</title>
        <authorList>
            <person name="Mo W."/>
            <person name="Lu W."/>
            <person name="Yang X."/>
            <person name="Qi J."/>
            <person name="Lv H."/>
        </authorList>
    </citation>
    <scope>NUCLEOTIDE SEQUENCE [LARGE SCALE GENOMIC DNA]</scope>
    <source>
        <strain evidence="7 8">FIM1</strain>
    </source>
</reference>
<evidence type="ECO:0000313" key="8">
    <source>
        <dbReference type="Proteomes" id="UP000422736"/>
    </source>
</evidence>
<dbReference type="PANTHER" id="PTHR19865">
    <property type="entry name" value="U3 SMALL NUCLEOLAR RNA INTERACTING PROTEIN 2"/>
    <property type="match status" value="1"/>
</dbReference>
<keyword evidence="4" id="KW-0539">Nucleus</keyword>
<reference evidence="7 8" key="2">
    <citation type="submission" date="2019-11" db="EMBL/GenBank/DDBJ databases">
        <authorList>
            <person name="Lu H."/>
        </authorList>
    </citation>
    <scope>NUCLEOTIDE SEQUENCE [LARGE SCALE GENOMIC DNA]</scope>
    <source>
        <strain evidence="7 8">FIM1</strain>
    </source>
</reference>
<evidence type="ECO:0000256" key="3">
    <source>
        <dbReference type="ARBA" id="ARBA00022737"/>
    </source>
</evidence>